<dbReference type="Gene3D" id="2.60.40.60">
    <property type="entry name" value="Cadherins"/>
    <property type="match status" value="18"/>
</dbReference>
<feature type="domain" description="Cadherin" evidence="7">
    <location>
        <begin position="28"/>
        <end position="123"/>
    </location>
</feature>
<dbReference type="Pfam" id="PF00028">
    <property type="entry name" value="Cadherin"/>
    <property type="match status" value="18"/>
</dbReference>
<evidence type="ECO:0000256" key="4">
    <source>
        <dbReference type="ARBA" id="ARBA00023136"/>
    </source>
</evidence>
<dbReference type="InterPro" id="IPR015919">
    <property type="entry name" value="Cadherin-like_sf"/>
</dbReference>
<keyword evidence="9" id="KW-1185">Reference proteome</keyword>
<dbReference type="PROSITE" id="PS00232">
    <property type="entry name" value="CADHERIN_1"/>
    <property type="match status" value="6"/>
</dbReference>
<dbReference type="SUPFAM" id="SSF49313">
    <property type="entry name" value="Cadherin-like"/>
    <property type="match status" value="18"/>
</dbReference>
<feature type="domain" description="Cadherin" evidence="7">
    <location>
        <begin position="754"/>
        <end position="852"/>
    </location>
</feature>
<evidence type="ECO:0000256" key="3">
    <source>
        <dbReference type="ARBA" id="ARBA00022837"/>
    </source>
</evidence>
<evidence type="ECO:0000256" key="5">
    <source>
        <dbReference type="PROSITE-ProRule" id="PRU00043"/>
    </source>
</evidence>
<feature type="domain" description="Cadherin" evidence="7">
    <location>
        <begin position="1059"/>
        <end position="1159"/>
    </location>
</feature>
<dbReference type="PANTHER" id="PTHR24027:SF438">
    <property type="entry name" value="CADHERIN 23"/>
    <property type="match status" value="1"/>
</dbReference>
<feature type="region of interest" description="Disordered" evidence="6">
    <location>
        <begin position="42"/>
        <end position="64"/>
    </location>
</feature>
<feature type="domain" description="Cadherin" evidence="7">
    <location>
        <begin position="1585"/>
        <end position="1690"/>
    </location>
</feature>
<dbReference type="PRINTS" id="PR00205">
    <property type="entry name" value="CADHERIN"/>
</dbReference>
<evidence type="ECO:0000313" key="8">
    <source>
        <dbReference type="EMBL" id="UYV64338.1"/>
    </source>
</evidence>
<dbReference type="InterPro" id="IPR039808">
    <property type="entry name" value="Cadherin"/>
</dbReference>
<feature type="domain" description="Cadherin" evidence="7">
    <location>
        <begin position="124"/>
        <end position="228"/>
    </location>
</feature>
<feature type="domain" description="Cadherin" evidence="7">
    <location>
        <begin position="544"/>
        <end position="648"/>
    </location>
</feature>
<dbReference type="CDD" id="cd11304">
    <property type="entry name" value="Cadherin_repeat"/>
    <property type="match status" value="18"/>
</dbReference>
<dbReference type="InterPro" id="IPR002126">
    <property type="entry name" value="Cadherin-like_dom"/>
</dbReference>
<organism evidence="8 9">
    <name type="scientific">Cordylochernes scorpioides</name>
    <dbReference type="NCBI Taxonomy" id="51811"/>
    <lineage>
        <taxon>Eukaryota</taxon>
        <taxon>Metazoa</taxon>
        <taxon>Ecdysozoa</taxon>
        <taxon>Arthropoda</taxon>
        <taxon>Chelicerata</taxon>
        <taxon>Arachnida</taxon>
        <taxon>Pseudoscorpiones</taxon>
        <taxon>Cheliferoidea</taxon>
        <taxon>Chernetidae</taxon>
        <taxon>Cordylochernes</taxon>
    </lineage>
</organism>
<evidence type="ECO:0000256" key="2">
    <source>
        <dbReference type="ARBA" id="ARBA00022737"/>
    </source>
</evidence>
<feature type="domain" description="Cadherin" evidence="7">
    <location>
        <begin position="1787"/>
        <end position="1894"/>
    </location>
</feature>
<feature type="domain" description="Cadherin" evidence="7">
    <location>
        <begin position="1691"/>
        <end position="1786"/>
    </location>
</feature>
<keyword evidence="4" id="KW-0472">Membrane</keyword>
<feature type="domain" description="Cadherin" evidence="7">
    <location>
        <begin position="649"/>
        <end position="753"/>
    </location>
</feature>
<reference evidence="8 9" key="1">
    <citation type="submission" date="2022-01" db="EMBL/GenBank/DDBJ databases">
        <title>A chromosomal length assembly of Cordylochernes scorpioides.</title>
        <authorList>
            <person name="Zeh D."/>
            <person name="Zeh J."/>
        </authorList>
    </citation>
    <scope>NUCLEOTIDE SEQUENCE [LARGE SCALE GENOMIC DNA]</scope>
    <source>
        <strain evidence="8">IN4F17</strain>
        <tissue evidence="8">Whole Body</tissue>
    </source>
</reference>
<evidence type="ECO:0000313" key="9">
    <source>
        <dbReference type="Proteomes" id="UP001235939"/>
    </source>
</evidence>
<dbReference type="InterPro" id="IPR020894">
    <property type="entry name" value="Cadherin_CS"/>
</dbReference>
<dbReference type="EMBL" id="CP092865">
    <property type="protein sequence ID" value="UYV64338.1"/>
    <property type="molecule type" value="Genomic_DNA"/>
</dbReference>
<keyword evidence="2" id="KW-0677">Repeat</keyword>
<feature type="domain" description="Cadherin" evidence="7">
    <location>
        <begin position="871"/>
        <end position="954"/>
    </location>
</feature>
<gene>
    <name evidence="8" type="ORF">LAZ67_3000330</name>
</gene>
<dbReference type="PROSITE" id="PS50268">
    <property type="entry name" value="CADHERIN_2"/>
    <property type="match status" value="18"/>
</dbReference>
<dbReference type="PANTHER" id="PTHR24027">
    <property type="entry name" value="CADHERIN-23"/>
    <property type="match status" value="1"/>
</dbReference>
<feature type="domain" description="Cadherin" evidence="7">
    <location>
        <begin position="439"/>
        <end position="543"/>
    </location>
</feature>
<keyword evidence="3 5" id="KW-0106">Calcium</keyword>
<feature type="domain" description="Cadherin" evidence="7">
    <location>
        <begin position="955"/>
        <end position="1059"/>
    </location>
</feature>
<dbReference type="Proteomes" id="UP001235939">
    <property type="component" value="Chromosome 03"/>
</dbReference>
<protein>
    <submittedName>
        <fullName evidence="8">FAT4</fullName>
    </submittedName>
</protein>
<name>A0ABY6K6C7_9ARAC</name>
<sequence length="2023" mass="221104">MAARDDWLPAQHVTVTVLDRNDCPPQFLDIPYEVSVSEEAPVGTTVGTVSSRDPDRSGSTSYSLDSSLFSVDSTSGVVTLVGPLDRETESRHVLSIRADDGLQASEVPFTVVVTDTNDCAPIFHRAPYSFDVAENTARGEQVGVVAAVDGDAGLNGQLSYFVMSDWGSDVFSLNPQTGAFTLISHLDFDQTQHYIVVVRAQDSGTPSLSSTATVYFNVQDVNDNAPLFDPVAYSTEVPEDVALGSSILQVSATDIDAGENGEIVYDIVEGNTGEHFAISANGTVFTVRSLDREVQSFYNLVVRATDQAQPVDRRLSSTVQVSIILKDVNDMHPEFVTPSTAAVLENSPVNTVVMAVKAVDKDEGQNSYIEYSLGPQKDSVFSLGPVDGLLRVNKPLDRETQAQYEVLVIAKDRGSPPKSSSVNIVINVLDQNDNTPSFHPRQYSVSVSENASIGLSIAQVSATDKDEDINGQIRYSIVAGDPNHDFFVAEDTGVIQVSKQLDYERKNRYLVIVQAEDCGADIRTDTATVTIVVQDVNDNPPAFLDSPYAVQVMENGSPIPSSVATITAFDADFLPPNKPYYQMKEGNRQLFHVNSSTGEITVHRALDREEQAEYFLTILAIDSGIPRQTGTGTVRIQVSDANDNPPIFEKVSYKAHIKENLPPHSAVITIQATDKDSGYNGKLKYKLVGENAAMFYVDEDSGTIFTRTSLDREIQEKYLVTLMVWDLGEMIQHNATTNVTILVTDVNDNAPHFSQKSLVTFIPDNAPIGYFVCNPHATDADSGANSRLVYHLAGPAADSFQVDPDSGVIRLVQRLGLDVNYGLELHATDIGRLTASVNITVRLQPSNLFPTLQQPSTTIFHLAKSSAEQEITTISATSQRDPSSQVLYSIATQQDLFRIDPHSGKLYLLPSLNKPTSTKYDLWIQARDTGTPSFYSNVLVEIHLEAANDHAPFFPMDVYNTTVKEELAPPLLVMTLQAEDPDLNENGEIEYALISSEPSRPFTLEAATGRIFTNDVLDREKIETYRLVVRATDKGSPRKSGTATVLVRVLDKNDNPPRFTRLFSVNVTENSPLGTFVIQLTSSDRDIGENANATYIFTENPGNKFHIDAVSGNVTVAGWLDREIQDEYLLKIVAVDESWRAETPLSVTIHDVNDNAPVFEKDSYTFHVAAELRTVASVGAVTATDRDKLGPNSAVTYTLTRPSDLFRVDPDTGHIFTKQVLHYKKSSHRESQENQHLLTVVATDRGRPPLSSQVGVTVNVVDANNHPPTFAQSTHLSPVPYNGRLGLPVLQLVAVDEDTGVNGHLSYSVTGGNSSHFFSINKTTGWITISQFLESSVGQRYTMEVKASDLGVPPKECTTTVHLIVTGENEHAPVFTAFSYQIIIPESEPIYNKIVTVTATDKDPGMNGDIEYHITAGNVNGSFEIGRDTGGVIVIKELDYERQNEYQLNITAYDRSFNKKSSTSVLTIIITDINDNPPLFNSTYFEASLAENELPYTYITQLIATDADSPRNAIIQYTLVGNRARDLFSIDPQTGVLTSKVTFDYEEENSYLLEVTATNPGSAQFSSVQLRVNIASRNEYFPKFVQPVFQFTISESVAIGTRVGILQATDEDTGIDGQVFFLLVGGSNDRGFKIKRDTGEIVVDKKLDRESQARVVLTVMAKNMGSIRGNDTDEAQVVINIEDGNDPPIFDKPFYEARIPEDASPGTTLLTVHATDKDVKPSNNHFTYSIISGNQGHAFAVDPNTGTISTVAHLDREAIGIYNLTVAAIDTGMPSQTDVNDNAPSFEPTALVGYIRENMAPSSSVMILSAKDPDLPPNGGPFTYFLVGGEHQQLFNVDSHTGLVTTTQTLDREATPSLNLLIEVHDSGVPQMSARHAITVWVTDENDCPSLPRTLNVFIWTMGPFTGGQVANVRPLDPDSIGQYSCSLSGNGAAGAFWLADECNLHASTFAPQSATLLVSGNDGRYPDVTSTVNLKFYTFDNSTLQNSISIRFPNQTAEKLIGNLENILMALQDIFRVSTSSI</sequence>
<accession>A0ABY6K6C7</accession>
<evidence type="ECO:0000259" key="7">
    <source>
        <dbReference type="PROSITE" id="PS50268"/>
    </source>
</evidence>
<feature type="domain" description="Cadherin" evidence="7">
    <location>
        <begin position="229"/>
        <end position="335"/>
    </location>
</feature>
<proteinExistence type="predicted"/>
<feature type="domain" description="Cadherin" evidence="7">
    <location>
        <begin position="335"/>
        <end position="438"/>
    </location>
</feature>
<feature type="domain" description="Cadherin" evidence="7">
    <location>
        <begin position="1271"/>
        <end position="1375"/>
    </location>
</feature>
<dbReference type="SMART" id="SM00112">
    <property type="entry name" value="CA"/>
    <property type="match status" value="18"/>
</dbReference>
<feature type="domain" description="Cadherin" evidence="7">
    <location>
        <begin position="1160"/>
        <end position="1270"/>
    </location>
</feature>
<feature type="domain" description="Cadherin" evidence="7">
    <location>
        <begin position="1376"/>
        <end position="1480"/>
    </location>
</feature>
<feature type="domain" description="Cadherin" evidence="7">
    <location>
        <begin position="1481"/>
        <end position="1584"/>
    </location>
</feature>
<comment type="subcellular location">
    <subcellularLocation>
        <location evidence="1">Membrane</location>
    </subcellularLocation>
</comment>
<evidence type="ECO:0000256" key="6">
    <source>
        <dbReference type="SAM" id="MobiDB-lite"/>
    </source>
</evidence>
<evidence type="ECO:0000256" key="1">
    <source>
        <dbReference type="ARBA" id="ARBA00004370"/>
    </source>
</evidence>